<reference evidence="2 3" key="1">
    <citation type="submission" date="2014-04" db="EMBL/GenBank/DDBJ databases">
        <title>Evolutionary Origins and Diversification of the Mycorrhizal Mutualists.</title>
        <authorList>
            <consortium name="DOE Joint Genome Institute"/>
            <consortium name="Mycorrhizal Genomics Consortium"/>
            <person name="Kohler A."/>
            <person name="Kuo A."/>
            <person name="Nagy L.G."/>
            <person name="Floudas D."/>
            <person name="Copeland A."/>
            <person name="Barry K.W."/>
            <person name="Cichocki N."/>
            <person name="Veneault-Fourrey C."/>
            <person name="LaButti K."/>
            <person name="Lindquist E.A."/>
            <person name="Lipzen A."/>
            <person name="Lundell T."/>
            <person name="Morin E."/>
            <person name="Murat C."/>
            <person name="Riley R."/>
            <person name="Ohm R."/>
            <person name="Sun H."/>
            <person name="Tunlid A."/>
            <person name="Henrissat B."/>
            <person name="Grigoriev I.V."/>
            <person name="Hibbett D.S."/>
            <person name="Martin F."/>
        </authorList>
    </citation>
    <scope>NUCLEOTIDE SEQUENCE [LARGE SCALE GENOMIC DNA]</scope>
    <source>
        <strain evidence="2 3">FD-317 M1</strain>
    </source>
</reference>
<dbReference type="EMBL" id="KN834779">
    <property type="protein sequence ID" value="KIK59460.1"/>
    <property type="molecule type" value="Genomic_DNA"/>
</dbReference>
<gene>
    <name evidence="2" type="ORF">GYMLUDRAFT_668406</name>
</gene>
<dbReference type="HOGENOM" id="CLU_3106573_0_0_1"/>
<keyword evidence="1" id="KW-1133">Transmembrane helix</keyword>
<proteinExistence type="predicted"/>
<accession>A0A0D0B7K8</accession>
<sequence length="51" mass="5545">MCEFHFARLCMAYTAYFGALPGSDSLSFANTLITKFMLIGLITGALSVLVH</sequence>
<keyword evidence="1" id="KW-0472">Membrane</keyword>
<dbReference type="AlphaFoldDB" id="A0A0D0B7K8"/>
<keyword evidence="3" id="KW-1185">Reference proteome</keyword>
<feature type="transmembrane region" description="Helical" evidence="1">
    <location>
        <begin position="32"/>
        <end position="50"/>
    </location>
</feature>
<protein>
    <submittedName>
        <fullName evidence="2">Uncharacterized protein</fullName>
    </submittedName>
</protein>
<organism evidence="2 3">
    <name type="scientific">Collybiopsis luxurians FD-317 M1</name>
    <dbReference type="NCBI Taxonomy" id="944289"/>
    <lineage>
        <taxon>Eukaryota</taxon>
        <taxon>Fungi</taxon>
        <taxon>Dikarya</taxon>
        <taxon>Basidiomycota</taxon>
        <taxon>Agaricomycotina</taxon>
        <taxon>Agaricomycetes</taxon>
        <taxon>Agaricomycetidae</taxon>
        <taxon>Agaricales</taxon>
        <taxon>Marasmiineae</taxon>
        <taxon>Omphalotaceae</taxon>
        <taxon>Collybiopsis</taxon>
        <taxon>Collybiopsis luxurians</taxon>
    </lineage>
</organism>
<keyword evidence="1" id="KW-0812">Transmembrane</keyword>
<evidence type="ECO:0000313" key="2">
    <source>
        <dbReference type="EMBL" id="KIK59460.1"/>
    </source>
</evidence>
<evidence type="ECO:0000313" key="3">
    <source>
        <dbReference type="Proteomes" id="UP000053593"/>
    </source>
</evidence>
<evidence type="ECO:0000256" key="1">
    <source>
        <dbReference type="SAM" id="Phobius"/>
    </source>
</evidence>
<dbReference type="Proteomes" id="UP000053593">
    <property type="component" value="Unassembled WGS sequence"/>
</dbReference>
<name>A0A0D0B7K8_9AGAR</name>